<comment type="caution">
    <text evidence="5">The sequence shown here is derived from an EMBL/GenBank/DDBJ whole genome shotgun (WGS) entry which is preliminary data.</text>
</comment>
<dbReference type="EMBL" id="VSSQ01012089">
    <property type="protein sequence ID" value="MPM48418.1"/>
    <property type="molecule type" value="Genomic_DNA"/>
</dbReference>
<dbReference type="SUPFAM" id="SSF52540">
    <property type="entry name" value="P-loop containing nucleoside triphosphate hydrolases"/>
    <property type="match status" value="1"/>
</dbReference>
<dbReference type="InterPro" id="IPR047661">
    <property type="entry name" value="IstB"/>
</dbReference>
<reference evidence="5" key="1">
    <citation type="submission" date="2019-08" db="EMBL/GenBank/DDBJ databases">
        <authorList>
            <person name="Kucharzyk K."/>
            <person name="Murdoch R.W."/>
            <person name="Higgins S."/>
            <person name="Loffler F."/>
        </authorList>
    </citation>
    <scope>NUCLEOTIDE SEQUENCE</scope>
</reference>
<dbReference type="InterPro" id="IPR027417">
    <property type="entry name" value="P-loop_NTPase"/>
</dbReference>
<dbReference type="InterPro" id="IPR028350">
    <property type="entry name" value="DNAC/IstB-like"/>
</dbReference>
<dbReference type="GO" id="GO:0006260">
    <property type="term" value="P:DNA replication"/>
    <property type="evidence" value="ECO:0007669"/>
    <property type="project" value="TreeGrafter"/>
</dbReference>
<dbReference type="PANTHER" id="PTHR30050:SF4">
    <property type="entry name" value="ATP-BINDING PROTEIN RV3427C IN INSERTION SEQUENCE-RELATED"/>
    <property type="match status" value="1"/>
</dbReference>
<evidence type="ECO:0000259" key="4">
    <source>
        <dbReference type="SMART" id="SM00382"/>
    </source>
</evidence>
<dbReference type="AlphaFoldDB" id="A0A645A6S9"/>
<proteinExistence type="inferred from homology"/>
<gene>
    <name evidence="5" type="ORF">SDC9_95143</name>
</gene>
<organism evidence="5">
    <name type="scientific">bioreactor metagenome</name>
    <dbReference type="NCBI Taxonomy" id="1076179"/>
    <lineage>
        <taxon>unclassified sequences</taxon>
        <taxon>metagenomes</taxon>
        <taxon>ecological metagenomes</taxon>
    </lineage>
</organism>
<dbReference type="CDD" id="cd00009">
    <property type="entry name" value="AAA"/>
    <property type="match status" value="1"/>
</dbReference>
<dbReference type="GO" id="GO:0005524">
    <property type="term" value="F:ATP binding"/>
    <property type="evidence" value="ECO:0007669"/>
    <property type="project" value="UniProtKB-KW"/>
</dbReference>
<feature type="domain" description="AAA+ ATPase" evidence="4">
    <location>
        <begin position="104"/>
        <end position="236"/>
    </location>
</feature>
<dbReference type="PANTHER" id="PTHR30050">
    <property type="entry name" value="CHROMOSOMAL REPLICATION INITIATOR PROTEIN DNAA"/>
    <property type="match status" value="1"/>
</dbReference>
<dbReference type="InterPro" id="IPR002611">
    <property type="entry name" value="IstB_ATP-bd"/>
</dbReference>
<evidence type="ECO:0000256" key="2">
    <source>
        <dbReference type="ARBA" id="ARBA00022741"/>
    </source>
</evidence>
<protein>
    <submittedName>
        <fullName evidence="5">IS21 family transposase ISChy4</fullName>
    </submittedName>
</protein>
<dbReference type="SMART" id="SM00382">
    <property type="entry name" value="AAA"/>
    <property type="match status" value="1"/>
</dbReference>
<dbReference type="Gene3D" id="3.40.50.300">
    <property type="entry name" value="P-loop containing nucleotide triphosphate hydrolases"/>
    <property type="match status" value="1"/>
</dbReference>
<keyword evidence="2" id="KW-0547">Nucleotide-binding</keyword>
<dbReference type="PIRSF" id="PIRSF003073">
    <property type="entry name" value="DNAC_TnpB_IstB"/>
    <property type="match status" value="1"/>
</dbReference>
<comment type="similarity">
    <text evidence="1">Belongs to the IS21/IS1162 putative ATP-binding protein family.</text>
</comment>
<dbReference type="NCBIfam" id="NF038214">
    <property type="entry name" value="IS21_help_AAA"/>
    <property type="match status" value="1"/>
</dbReference>
<dbReference type="Pfam" id="PF01695">
    <property type="entry name" value="IstB_IS21"/>
    <property type="match status" value="1"/>
</dbReference>
<dbReference type="InterPro" id="IPR003593">
    <property type="entry name" value="AAA+_ATPase"/>
</dbReference>
<name>A0A645A6S9_9ZZZZ</name>
<evidence type="ECO:0000313" key="5">
    <source>
        <dbReference type="EMBL" id="MPM48418.1"/>
    </source>
</evidence>
<evidence type="ECO:0000256" key="1">
    <source>
        <dbReference type="ARBA" id="ARBA00008059"/>
    </source>
</evidence>
<keyword evidence="3" id="KW-0067">ATP-binding</keyword>
<sequence>MSDATIAVESVRLRMEELGLSFMAAGIESFLGNPRQADESLLDSIRDLVDLEYVARKERTAKTRLKLSGMPQAKHLEDFDLSWLKGGLPTTRFEDLKSLSFIERKENIIFLGPSGVGKTHLMLGLGHRACMSGYSAYYISCRDAIERLLKAREQNRLRRVLTWFKKPHVLLLDEVGHEPLSPEQAHVFFQLVNTRYETGSIVLTSNRPFAKWAEIMSDEAVATAMLDRLLHHAQIFSLKADSYRMKERLRIGTVGFD</sequence>
<evidence type="ECO:0000256" key="3">
    <source>
        <dbReference type="ARBA" id="ARBA00022840"/>
    </source>
</evidence>
<accession>A0A645A6S9</accession>